<proteinExistence type="predicted"/>
<name>A0A158PAT0_ANGCA</name>
<reference evidence="1" key="1">
    <citation type="submission" date="2012-09" db="EMBL/GenBank/DDBJ databases">
        <authorList>
            <person name="Martin A.A."/>
        </authorList>
    </citation>
    <scope>NUCLEOTIDE SEQUENCE</scope>
</reference>
<dbReference type="Proteomes" id="UP000035642">
    <property type="component" value="Unassembled WGS sequence"/>
</dbReference>
<dbReference type="WBParaSite" id="ACAC_0000996301-mRNA-1">
    <property type="protein sequence ID" value="ACAC_0000996301-mRNA-1"/>
    <property type="gene ID" value="ACAC_0000996301"/>
</dbReference>
<organism evidence="1 2">
    <name type="scientific">Angiostrongylus cantonensis</name>
    <name type="common">Rat lungworm</name>
    <dbReference type="NCBI Taxonomy" id="6313"/>
    <lineage>
        <taxon>Eukaryota</taxon>
        <taxon>Metazoa</taxon>
        <taxon>Ecdysozoa</taxon>
        <taxon>Nematoda</taxon>
        <taxon>Chromadorea</taxon>
        <taxon>Rhabditida</taxon>
        <taxon>Rhabditina</taxon>
        <taxon>Rhabditomorpha</taxon>
        <taxon>Strongyloidea</taxon>
        <taxon>Metastrongylidae</taxon>
        <taxon>Angiostrongylus</taxon>
    </lineage>
</organism>
<sequence>MLILNDFLCDILTVPFEFEDIQPYPPQYTQPGYNQQPGFTYPAGQMNYPSQPYPNQGYPGQGYPPQPGYQPYPQHQIVFFRLVLSNLDEIPEMVANVVSLHFLPVAQVVVWRIVVIKVEASDKRGFDFISFIHGHLPLEPTYTYLLTAFR</sequence>
<dbReference type="STRING" id="6313.A0A158PAT0"/>
<reference evidence="2" key="2">
    <citation type="submission" date="2016-04" db="UniProtKB">
        <authorList>
            <consortium name="WormBaseParasite"/>
        </authorList>
    </citation>
    <scope>IDENTIFICATION</scope>
</reference>
<keyword evidence="1" id="KW-1185">Reference proteome</keyword>
<protein>
    <submittedName>
        <fullName evidence="2">Rhodopsin</fullName>
    </submittedName>
</protein>
<evidence type="ECO:0000313" key="1">
    <source>
        <dbReference type="Proteomes" id="UP000035642"/>
    </source>
</evidence>
<dbReference type="AlphaFoldDB" id="A0A158PAT0"/>
<accession>A0A158PAT0</accession>
<evidence type="ECO:0000313" key="2">
    <source>
        <dbReference type="WBParaSite" id="ACAC_0000996301-mRNA-1"/>
    </source>
</evidence>